<comment type="subcellular location">
    <subcellularLocation>
        <location evidence="1">Nucleus</location>
    </subcellularLocation>
</comment>
<keyword evidence="4" id="KW-0227">DNA damage</keyword>
<dbReference type="GO" id="GO:0003697">
    <property type="term" value="F:single-stranded DNA binding"/>
    <property type="evidence" value="ECO:0007669"/>
    <property type="project" value="TreeGrafter"/>
</dbReference>
<dbReference type="PANTHER" id="PTHR12415:SF0">
    <property type="entry name" value="TYROSYL-DNA PHOSPHODIESTERASE 1"/>
    <property type="match status" value="1"/>
</dbReference>
<evidence type="ECO:0000256" key="2">
    <source>
        <dbReference type="ARBA" id="ARBA00010205"/>
    </source>
</evidence>
<evidence type="ECO:0000313" key="10">
    <source>
        <dbReference type="Proteomes" id="UP001224775"/>
    </source>
</evidence>
<dbReference type="Pfam" id="PF06087">
    <property type="entry name" value="Tyr-DNA_phospho"/>
    <property type="match status" value="1"/>
</dbReference>
<keyword evidence="8" id="KW-0539">Nucleus</keyword>
<dbReference type="InterPro" id="IPR010347">
    <property type="entry name" value="Tdp1"/>
</dbReference>
<protein>
    <submittedName>
        <fullName evidence="9">Tyrosyl-DNA phosphodiesterase 1</fullName>
        <ecNumber evidence="9">3.1.4.-</ecNumber>
    </submittedName>
</protein>
<reference evidence="9" key="1">
    <citation type="submission" date="2023-06" db="EMBL/GenBank/DDBJ databases">
        <title>Survivors Of The Sea: Transcriptome response of Skeletonema marinoi to long-term dormancy.</title>
        <authorList>
            <person name="Pinder M.I.M."/>
            <person name="Kourtchenko O."/>
            <person name="Robertson E.K."/>
            <person name="Larsson T."/>
            <person name="Maumus F."/>
            <person name="Osuna-Cruz C.M."/>
            <person name="Vancaester E."/>
            <person name="Stenow R."/>
            <person name="Vandepoele K."/>
            <person name="Ploug H."/>
            <person name="Bruchert V."/>
            <person name="Godhe A."/>
            <person name="Topel M."/>
        </authorList>
    </citation>
    <scope>NUCLEOTIDE SEQUENCE</scope>
    <source>
        <strain evidence="9">R05AC</strain>
    </source>
</reference>
<dbReference type="EC" id="3.1.4.-" evidence="9"/>
<dbReference type="EMBL" id="JATAAI010000008">
    <property type="protein sequence ID" value="KAK1743726.1"/>
    <property type="molecule type" value="Genomic_DNA"/>
</dbReference>
<keyword evidence="7" id="KW-0234">DNA repair</keyword>
<dbReference type="GO" id="GO:0017005">
    <property type="term" value="F:3'-tyrosyl-DNA phosphodiesterase activity"/>
    <property type="evidence" value="ECO:0007669"/>
    <property type="project" value="TreeGrafter"/>
</dbReference>
<dbReference type="GO" id="GO:0006281">
    <property type="term" value="P:DNA repair"/>
    <property type="evidence" value="ECO:0007669"/>
    <property type="project" value="UniProtKB-KW"/>
</dbReference>
<evidence type="ECO:0000313" key="9">
    <source>
        <dbReference type="EMBL" id="KAK1743726.1"/>
    </source>
</evidence>
<keyword evidence="6" id="KW-0269">Exonuclease</keyword>
<name>A0AAD9DDK5_9STRA</name>
<keyword evidence="5 9" id="KW-0378">Hydrolase</keyword>
<comment type="caution">
    <text evidence="9">The sequence shown here is derived from an EMBL/GenBank/DDBJ whole genome shotgun (WGS) entry which is preliminary data.</text>
</comment>
<proteinExistence type="inferred from homology"/>
<dbReference type="Proteomes" id="UP001224775">
    <property type="component" value="Unassembled WGS sequence"/>
</dbReference>
<dbReference type="Gene3D" id="3.30.870.10">
    <property type="entry name" value="Endonuclease Chain A"/>
    <property type="match status" value="2"/>
</dbReference>
<dbReference type="PANTHER" id="PTHR12415">
    <property type="entry name" value="TYROSYL-DNA PHOSPHODIESTERASE 1"/>
    <property type="match status" value="1"/>
</dbReference>
<gene>
    <name evidence="9" type="ORF">QTG54_005323</name>
</gene>
<keyword evidence="3" id="KW-0540">Nuclease</keyword>
<evidence type="ECO:0000256" key="8">
    <source>
        <dbReference type="ARBA" id="ARBA00023242"/>
    </source>
</evidence>
<evidence type="ECO:0000256" key="7">
    <source>
        <dbReference type="ARBA" id="ARBA00023204"/>
    </source>
</evidence>
<organism evidence="9 10">
    <name type="scientific">Skeletonema marinoi</name>
    <dbReference type="NCBI Taxonomy" id="267567"/>
    <lineage>
        <taxon>Eukaryota</taxon>
        <taxon>Sar</taxon>
        <taxon>Stramenopiles</taxon>
        <taxon>Ochrophyta</taxon>
        <taxon>Bacillariophyta</taxon>
        <taxon>Coscinodiscophyceae</taxon>
        <taxon>Thalassiosirophycidae</taxon>
        <taxon>Thalassiosirales</taxon>
        <taxon>Skeletonemataceae</taxon>
        <taxon>Skeletonema</taxon>
        <taxon>Skeletonema marinoi-dohrnii complex</taxon>
    </lineage>
</organism>
<dbReference type="GO" id="GO:0003690">
    <property type="term" value="F:double-stranded DNA binding"/>
    <property type="evidence" value="ECO:0007669"/>
    <property type="project" value="TreeGrafter"/>
</dbReference>
<dbReference type="GO" id="GO:0004527">
    <property type="term" value="F:exonuclease activity"/>
    <property type="evidence" value="ECO:0007669"/>
    <property type="project" value="UniProtKB-KW"/>
</dbReference>
<evidence type="ECO:0000256" key="5">
    <source>
        <dbReference type="ARBA" id="ARBA00022801"/>
    </source>
</evidence>
<evidence type="ECO:0000256" key="1">
    <source>
        <dbReference type="ARBA" id="ARBA00004123"/>
    </source>
</evidence>
<evidence type="ECO:0000256" key="3">
    <source>
        <dbReference type="ARBA" id="ARBA00022722"/>
    </source>
</evidence>
<comment type="similarity">
    <text evidence="2">Belongs to the tyrosyl-DNA phosphodiesterase family.</text>
</comment>
<keyword evidence="10" id="KW-1185">Reference proteome</keyword>
<evidence type="ECO:0000256" key="4">
    <source>
        <dbReference type="ARBA" id="ARBA00022763"/>
    </source>
</evidence>
<accession>A0AAD9DDK5</accession>
<dbReference type="GO" id="GO:0005634">
    <property type="term" value="C:nucleus"/>
    <property type="evidence" value="ECO:0007669"/>
    <property type="project" value="UniProtKB-SubCell"/>
</dbReference>
<dbReference type="SUPFAM" id="SSF56024">
    <property type="entry name" value="Phospholipase D/nuclease"/>
    <property type="match status" value="2"/>
</dbReference>
<dbReference type="AlphaFoldDB" id="A0AAD9DDK5"/>
<evidence type="ECO:0000256" key="6">
    <source>
        <dbReference type="ARBA" id="ARBA00022839"/>
    </source>
</evidence>
<sequence length="287" mass="32782">MFLTGYDEIIDGNTTHSMIRVAVHTSNLLRGDNEMKANGAYTQNFPLKQSRASHNASKRMKSDDTEPKCLFEVDLARYLESYGYTKRQQWCPTTTSLKDKSSREFSLPELIRQYDYLSAYAVLIPSIPGRHKIDAYHNFGYLKLRKAIMDSFPASAKSANKPPPPILCQMSSLGYLNQKYLGKFHEAIDYTSTHSTRPVQDYDRVSKNKPPLQNQLRIVWPTVDEIRNSVEGYYGGGSVCGKKKNVSLEFLQPLYRRWSNVAYDPLQTARHVPTSKVLFSHHTMVGQ</sequence>